<keyword evidence="2" id="KW-0732">Signal</keyword>
<protein>
    <recommendedName>
        <fullName evidence="5">T9SS C-terminal target domain-containing protein</fullName>
    </recommendedName>
</protein>
<dbReference type="RefSeq" id="WP_074450016.1">
    <property type="nucleotide sequence ID" value="NZ_FMMM01000067.1"/>
</dbReference>
<gene>
    <name evidence="3" type="ORF">TFUB20_01869</name>
</gene>
<proteinExistence type="predicted"/>
<feature type="signal peptide" evidence="2">
    <location>
        <begin position="1"/>
        <end position="35"/>
    </location>
</feature>
<dbReference type="EMBL" id="FMMM01000067">
    <property type="protein sequence ID" value="SCQ22889.1"/>
    <property type="molecule type" value="Genomic_DNA"/>
</dbReference>
<feature type="region of interest" description="Disordered" evidence="1">
    <location>
        <begin position="661"/>
        <end position="683"/>
    </location>
</feature>
<evidence type="ECO:0000313" key="3">
    <source>
        <dbReference type="EMBL" id="SCQ22889.1"/>
    </source>
</evidence>
<evidence type="ECO:0000256" key="1">
    <source>
        <dbReference type="SAM" id="MobiDB-lite"/>
    </source>
</evidence>
<evidence type="ECO:0000256" key="2">
    <source>
        <dbReference type="SAM" id="SignalP"/>
    </source>
</evidence>
<organism evidence="3 4">
    <name type="scientific">Tannerella forsythia</name>
    <name type="common">Bacteroides forsythus</name>
    <dbReference type="NCBI Taxonomy" id="28112"/>
    <lineage>
        <taxon>Bacteria</taxon>
        <taxon>Pseudomonadati</taxon>
        <taxon>Bacteroidota</taxon>
        <taxon>Bacteroidia</taxon>
        <taxon>Bacteroidales</taxon>
        <taxon>Tannerellaceae</taxon>
        <taxon>Tannerella</taxon>
    </lineage>
</organism>
<feature type="chain" id="PRO_5008922622" description="T9SS C-terminal target domain-containing protein" evidence="2">
    <location>
        <begin position="36"/>
        <end position="1933"/>
    </location>
</feature>
<dbReference type="OrthoDB" id="9805017at2"/>
<evidence type="ECO:0008006" key="5">
    <source>
        <dbReference type="Google" id="ProtNLM"/>
    </source>
</evidence>
<reference evidence="3 4" key="1">
    <citation type="submission" date="2016-09" db="EMBL/GenBank/DDBJ databases">
        <authorList>
            <person name="Capua I."/>
            <person name="De Benedictis P."/>
            <person name="Joannis T."/>
            <person name="Lombin L.H."/>
            <person name="Cattoli G."/>
        </authorList>
    </citation>
    <scope>NUCLEOTIDE SEQUENCE [LARGE SCALE GENOMIC DNA]</scope>
    <source>
        <strain evidence="3 4">UB20</strain>
    </source>
</reference>
<dbReference type="InterPro" id="IPR013783">
    <property type="entry name" value="Ig-like_fold"/>
</dbReference>
<name>A0A1D3URR0_TANFO</name>
<dbReference type="Proteomes" id="UP000182057">
    <property type="component" value="Unassembled WGS sequence"/>
</dbReference>
<evidence type="ECO:0000313" key="4">
    <source>
        <dbReference type="Proteomes" id="UP000182057"/>
    </source>
</evidence>
<feature type="region of interest" description="Disordered" evidence="1">
    <location>
        <begin position="913"/>
        <end position="932"/>
    </location>
</feature>
<dbReference type="Gene3D" id="2.60.40.10">
    <property type="entry name" value="Immunoglobulins"/>
    <property type="match status" value="2"/>
</dbReference>
<accession>A0A1D3URR0</accession>
<sequence length="1933" mass="212767" precursor="true">MKRKYRWNYSRHLLTLLRGLLIFFCLVSTIEAAQAQTTVRVADGYPKFTGGNRLVAYGEPLTIAYRFTPQGGPLTDAKVQLQLPNDVEVENPQVTIGGIGITKTQAGQTVTLSFNGAIPKDHEVEVQVDVKATGCITPGVVQFTVKVLSGTDSKVSANLTANAARPVLQIGLPAGGDNINFNGIPTTPKTVTTYLRTASADKASSAQVTYTVSTSEVTLSEFKLNGSPLTPTETNLPDGKRTYTLTFASPATMGGSMIDNTNSKQITFKAVGTPVICGYQKISATARFPHNGAACHTSSEQQIMLAMGGSGSTPAFSATSCQYVAANNSSAAPIAPKDVPKDGSLTWVRTVFTNSSTAAIRKFSMDCRINGGLSYYGCIDTSKIFVQNGNGPLKKISPLKRYTYGFNDRKLKSSFTGMIDNFINMEVYEMIPAGQTVTLYVATHNGNVFEEPTNERFRWTGYGTPDCHSLEVFIHSIEGFCSKNTGKIKTETLPKVILPMFTNQVSINSQTCKGEQTFKRTVPITLGQIDAAPSVFTVTAPAWLSIEDLKITLNENGTGSFPATVTFTPTSHSSSKRSFKITSSASISGATRGYLYVTFKSPACVAPLTNRSDTIYYTTDQLWGSTTLTKVGYLKQGVSHICKSEGIALDTFYLKRHENSVGYKDTDNDGNPDNGTQKLPEADVNHKRFASEDEGSFHWRGKVEGSPGDPDRYEYLYLPIDGTAAVARNTVYGFIPNLSSGHVEIKVNGANKTNDATVDHTVMTGNKNYFMIRYPDKFKPGDNIEIRIDFTPAIRVNGIYTITNATLTSYFKVSENALTNPFTEGKGSDDIQVNGINAHLVKPSSISTYGGNPIVVFESRMPKTNLLFDWEATMVYLNGKFENEARYFYYVKKVTYKLPPGYTMEDQITVSKRNDPSLGTKTLTSEPGSTPSERTYDFSKLFQTDNPAGTLTGGKWRLWKDQWYLDPKVTLKINPSLVQHDTSKVVITRTFHNLRTGQDEELHSTYWPLLIWNSKANFTIDQPNTDIVSYGPYTTGPRLKLSNKTSAALNNIWFYFKGKVKDVKLIANGIEHTGINVTGTDGGCWVNVPNLPANNDMIYNPVYTSLVTECPHSEVAVYACSAFGSTWTPTTTAPLDIDDEHIIDKKIFRIILSSSAKIDGTITSNLNTVKASPNDASNAYTVTAELSSNASEGMVKNVEMEFKVPIGQVYVPGSAEIEYPIGTTNPLPSGSTLESVLTNTFGPASDDSTARSARLKLNDTGLPALGNNVILPGASGNPPAVDTVKRTARIRMKFRALCSTQIFDPIKYSGIVYGKNICGGNANGDGVSIVSQNIKPDINYDYDFEMQIAPQSATSDHTSFAFNEGYTRDTLKLTIKRHYGSAQDMKSGDYLAVELPKELDIDSFYIHYKGVSGSLSGLNKRDSIVGNTIVAGVRTLKLPFPISEYNIDATKGYNSVIHCFIPVIYTPDGQTRAGNPIDSIRSSIRSTVTFKGGCPDVPMKLGLKTQKVALFTAVEYPHIAWIGDTARFQITSHGFDGKWYKEKTGGIVANTENPWINIPTDTAMVGDTVFYFTPVINNTEYGNGNLRLPYRVRIWLRPWFIKNLDTMKYICTDHDTLRVKAGGMDVSYRWYKDGDSIAGATDTFFVVTQLGKYHVMVKDTVTPPNIISSDTMNVYFREFPVITKDLKAPRRDCDRLSYVLEVGTQGHHLLYQWYRNGLPIPGAHQRSYRALAKDSSGFYRVTVKNICGDSISSRQCYISFCDEKISGIGRRIELIVPNTAETTPPANGLIYVNSRQDFVFTIKARKGYSVKYMTITTDSPIWTEFSGGIQRTMLSDSVVQVRIQTVTRDLKVTVSGITPLANTNITEQPQKAWAHKGKLYVETERNETVYIYTVTGQLYKREDAQAGLSVFDLESGYYIIRLASGYSGKVFIE</sequence>